<evidence type="ECO:0000256" key="1">
    <source>
        <dbReference type="ARBA" id="ARBA00022737"/>
    </source>
</evidence>
<evidence type="ECO:0000256" key="2">
    <source>
        <dbReference type="SAM" id="MobiDB-lite"/>
    </source>
</evidence>
<evidence type="ECO:0000313" key="5">
    <source>
        <dbReference type="Proteomes" id="UP000829685"/>
    </source>
</evidence>
<dbReference type="Proteomes" id="UP000829685">
    <property type="component" value="Unassembled WGS sequence"/>
</dbReference>
<dbReference type="Gene3D" id="3.40.50.1820">
    <property type="entry name" value="alpha/beta hydrolase"/>
    <property type="match status" value="1"/>
</dbReference>
<dbReference type="Gene3D" id="1.25.40.20">
    <property type="entry name" value="Ankyrin repeat-containing domain"/>
    <property type="match status" value="1"/>
</dbReference>
<dbReference type="InterPro" id="IPR029058">
    <property type="entry name" value="AB_hydrolase_fold"/>
</dbReference>
<dbReference type="PROSITE" id="PS50837">
    <property type="entry name" value="NACHT"/>
    <property type="match status" value="1"/>
</dbReference>
<dbReference type="SUPFAM" id="SSF48403">
    <property type="entry name" value="Ankyrin repeat"/>
    <property type="match status" value="1"/>
</dbReference>
<reference evidence="4" key="1">
    <citation type="submission" date="2021-03" db="EMBL/GenBank/DDBJ databases">
        <title>Revisited historic fungal species revealed as producer of novel bioactive compounds through whole genome sequencing and comparative genomics.</title>
        <authorList>
            <person name="Vignolle G.A."/>
            <person name="Hochenegger N."/>
            <person name="Mach R.L."/>
            <person name="Mach-Aigner A.R."/>
            <person name="Javad Rahimi M."/>
            <person name="Salim K.A."/>
            <person name="Chan C.M."/>
            <person name="Lim L.B.L."/>
            <person name="Cai F."/>
            <person name="Druzhinina I.S."/>
            <person name="U'Ren J.M."/>
            <person name="Derntl C."/>
        </authorList>
    </citation>
    <scope>NUCLEOTIDE SEQUENCE</scope>
    <source>
        <strain evidence="4">TUCIM 5799</strain>
    </source>
</reference>
<dbReference type="PANTHER" id="PTHR10039:SF5">
    <property type="entry name" value="NACHT DOMAIN-CONTAINING PROTEIN"/>
    <property type="match status" value="1"/>
</dbReference>
<dbReference type="InterPro" id="IPR036770">
    <property type="entry name" value="Ankyrin_rpt-contain_sf"/>
</dbReference>
<dbReference type="InterPro" id="IPR027417">
    <property type="entry name" value="P-loop_NTPase"/>
</dbReference>
<feature type="compositionally biased region" description="Basic and acidic residues" evidence="2">
    <location>
        <begin position="755"/>
        <end position="771"/>
    </location>
</feature>
<name>A0A9P9WG84_9PEZI</name>
<dbReference type="SUPFAM" id="SSF53474">
    <property type="entry name" value="alpha/beta-Hydrolases"/>
    <property type="match status" value="1"/>
</dbReference>
<dbReference type="InterPro" id="IPR056884">
    <property type="entry name" value="NPHP3-like_N"/>
</dbReference>
<comment type="caution">
    <text evidence="4">The sequence shown here is derived from an EMBL/GenBank/DDBJ whole genome shotgun (WGS) entry which is preliminary data.</text>
</comment>
<feature type="region of interest" description="Disordered" evidence="2">
    <location>
        <begin position="718"/>
        <end position="771"/>
    </location>
</feature>
<keyword evidence="5" id="KW-1185">Reference proteome</keyword>
<dbReference type="InterPro" id="IPR007111">
    <property type="entry name" value="NACHT_NTPase"/>
</dbReference>
<dbReference type="Gene3D" id="3.40.50.300">
    <property type="entry name" value="P-loop containing nucleotide triphosphate hydrolases"/>
    <property type="match status" value="1"/>
</dbReference>
<accession>A0A9P9WG84</accession>
<dbReference type="EMBL" id="JAFIMR010000027">
    <property type="protein sequence ID" value="KAI1862459.1"/>
    <property type="molecule type" value="Genomic_DNA"/>
</dbReference>
<gene>
    <name evidence="4" type="ORF">JX265_009173</name>
</gene>
<feature type="compositionally biased region" description="Polar residues" evidence="2">
    <location>
        <begin position="725"/>
        <end position="734"/>
    </location>
</feature>
<feature type="domain" description="NACHT" evidence="3">
    <location>
        <begin position="801"/>
        <end position="961"/>
    </location>
</feature>
<sequence length="1599" mass="181854">MNLMFGSNTFLRSGHCAYGDPRQQDKEALTKNLESCRSPWEVEEVMCAFNFVYLYHQRRLSRIRASYLQDLRRHARDVGEAGPTIYAAYSATYRDNLSLHWLNDERVDSKVLAAMTSMGLDWLTHVHHLEDSNLLQNLRRLLPQIKATDYRSRLCHIIWDFLKLNTPWLRCNTSMVRQFAADKDELADVDGVWFRYNDRLYNNGYLCWLRHIMVPNEEDAVNEAHMHEEEWGIELEDGQSPQHIPGLERDHVQRVTMMPLVSRIRAEGWVFWDSKTVDERLRLEFPGYLSDTKFDFYGTNQPEGFFPLPNAQELGLTRSLLLRSSLTAMPITLAAYMECNRDRLRFAVGVMNSDQKPKVFRLRQLPRDTTESQTLVFLSKGLGGIRVDDIHIYSLATSLSPWRPTKTATLMFDPPPPLTEQHQEEDEWQITVMELEKPLILDTHFRGLTPLRDPTSEHRFDCISLSGLSSHPFGSWQPKKSDKTFMWIRDELPFDLPQLRPVVYGYETPLPKSRSFQTIDDLASQLISHLESNGWTSLGAKPLVFLAHSLGGLVLKRAVVALANRGDGDMVIRITGGIFFGVPNFGMEQSSFRSMAKGNPNEPLVDDLSHDSPWLQRLESQFNGISFLQKMRMFWGYETCTSPTLVLNDDGEFVAGADVILVTPQSATRGLLESDESLTFPLNENHSNIVKFSRNHEDYNVIVGKIAQICNIPPSRVAASEANESHPNSSTSSRMRLPKPPLGRDSTLSSSAQPSDRKLLDEAPARDSRMNEIEPHFRNTFDWIFDKPESGFVHWLEVGEGAFWINGSPGSGKSTLMKYIFKDHRTRELLHDFRNPGDEVFAGFFFHHRGSPEQKSFDGLLRSILSQVLEQIPKVSQILGCLIKQDDSGELVFPYWSTLMLEEAFNMILNQQRFRLRILLFMDALDEYHGRPEFIGNFVESLVNRDNTPLTHLKLCFSSRPWTAFTTRFTDYVSLTIQDFTKADIRRYCLGVMDAKLSIDISIRMEDLISQVVNRSKGVFLWVKLVASDLASAANSGCSEEDLERLLQSLPDELSDYYAEIVRRTPITSRWTLYAMLEIIARSADPLSGPELIGAVECSRCSTYAEAVSESERLQVLRGPLCKEYAATQIRNHAQGLVQIRGGHAELLHQTVKEFVGRPNFSALVLETEAKATFENGHSFLFKWLFSQHDLVEKLTGRSPIEIFGIETLTLHYARMSEKTTGRSMRVFLNSTPPERCTDITKNLSTSVKNPLGYASLAGLLLYFRESIKLAPGFLLNCNRHNQESLVSLALWPLQPKNYILGARSVKYNEGPELVQFILGNGYRIDSEGKVFSELVAYVATTPPSKIRNQYIDIIIRFLELGQDPNALMTIWERSGRVIGDRGVPLSCKPLHISPPEVVPSLIVHGADPNAKDSEGMTPLDRLYCNVSVETRKKIYLHGSHRRTVADSYQVACMLLEAGGQRTGKAKDRAWLTLMDLFSRDGYDVESLRSLAGSIPRRQRWRLPWRSRESPGLPAPGWPPHSTSIGSRELCDWAPQTKTQARCVLLHVNHVNRMNVYLMPISSVPNLPPHLHHRSNSPTLLTTPTPCLRATDRISIEHH</sequence>
<keyword evidence="1" id="KW-0677">Repeat</keyword>
<proteinExistence type="predicted"/>
<evidence type="ECO:0000259" key="3">
    <source>
        <dbReference type="PROSITE" id="PS50837"/>
    </source>
</evidence>
<dbReference type="PANTHER" id="PTHR10039">
    <property type="entry name" value="AMELOGENIN"/>
    <property type="match status" value="1"/>
</dbReference>
<dbReference type="SUPFAM" id="SSF52540">
    <property type="entry name" value="P-loop containing nucleoside triphosphate hydrolases"/>
    <property type="match status" value="1"/>
</dbReference>
<organism evidence="4 5">
    <name type="scientific">Neoarthrinium moseri</name>
    <dbReference type="NCBI Taxonomy" id="1658444"/>
    <lineage>
        <taxon>Eukaryota</taxon>
        <taxon>Fungi</taxon>
        <taxon>Dikarya</taxon>
        <taxon>Ascomycota</taxon>
        <taxon>Pezizomycotina</taxon>
        <taxon>Sordariomycetes</taxon>
        <taxon>Xylariomycetidae</taxon>
        <taxon>Amphisphaeriales</taxon>
        <taxon>Apiosporaceae</taxon>
        <taxon>Neoarthrinium</taxon>
    </lineage>
</organism>
<protein>
    <recommendedName>
        <fullName evidence="3">NACHT domain-containing protein</fullName>
    </recommendedName>
</protein>
<evidence type="ECO:0000313" key="4">
    <source>
        <dbReference type="EMBL" id="KAI1862459.1"/>
    </source>
</evidence>
<dbReference type="Pfam" id="PF24883">
    <property type="entry name" value="NPHP3_N"/>
    <property type="match status" value="1"/>
</dbReference>